<dbReference type="SUPFAM" id="SSF47459">
    <property type="entry name" value="HLH, helix-loop-helix DNA-binding domain"/>
    <property type="match status" value="1"/>
</dbReference>
<dbReference type="InterPro" id="IPR036638">
    <property type="entry name" value="HLH_DNA-bd_sf"/>
</dbReference>
<evidence type="ECO:0000313" key="8">
    <source>
        <dbReference type="EMBL" id="TYK13268.1"/>
    </source>
</evidence>
<feature type="compositionally biased region" description="Low complexity" evidence="5">
    <location>
        <begin position="192"/>
        <end position="203"/>
    </location>
</feature>
<dbReference type="GO" id="GO:0005634">
    <property type="term" value="C:nucleus"/>
    <property type="evidence" value="ECO:0007669"/>
    <property type="project" value="UniProtKB-SubCell"/>
</dbReference>
<evidence type="ECO:0000256" key="5">
    <source>
        <dbReference type="SAM" id="MobiDB-lite"/>
    </source>
</evidence>
<dbReference type="GO" id="GO:0046983">
    <property type="term" value="F:protein dimerization activity"/>
    <property type="evidence" value="ECO:0007669"/>
    <property type="project" value="InterPro"/>
</dbReference>
<dbReference type="EMBL" id="SSTD01010113">
    <property type="protein sequence ID" value="TYK13268.1"/>
    <property type="molecule type" value="Genomic_DNA"/>
</dbReference>
<dbReference type="OrthoDB" id="1921805at2759"/>
<accession>A0A5A7UBJ4</accession>
<dbReference type="EMBL" id="SSTE01010327">
    <property type="protein sequence ID" value="KAA0052558.1"/>
    <property type="molecule type" value="Genomic_DNA"/>
</dbReference>
<dbReference type="AlphaFoldDB" id="A0A5A7UBJ4"/>
<dbReference type="PANTHER" id="PTHR36066:SF11">
    <property type="entry name" value="TRANSCRIPTION FACTOR BHLH144"/>
    <property type="match status" value="1"/>
</dbReference>
<dbReference type="Proteomes" id="UP000321947">
    <property type="component" value="Unassembled WGS sequence"/>
</dbReference>
<dbReference type="InterPro" id="IPR037546">
    <property type="entry name" value="SAC51-like"/>
</dbReference>
<dbReference type="InterPro" id="IPR011598">
    <property type="entry name" value="bHLH_dom"/>
</dbReference>
<evidence type="ECO:0000259" key="6">
    <source>
        <dbReference type="PROSITE" id="PS50888"/>
    </source>
</evidence>
<evidence type="ECO:0000313" key="10">
    <source>
        <dbReference type="Proteomes" id="UP000321947"/>
    </source>
</evidence>
<dbReference type="STRING" id="1194695.A0A5A7UBJ4"/>
<evidence type="ECO:0000313" key="7">
    <source>
        <dbReference type="EMBL" id="KAA0052558.1"/>
    </source>
</evidence>
<keyword evidence="2" id="KW-0805">Transcription regulation</keyword>
<comment type="subcellular location">
    <subcellularLocation>
        <location evidence="1">Nucleus</location>
    </subcellularLocation>
</comment>
<keyword evidence="3" id="KW-0804">Transcription</keyword>
<dbReference type="Pfam" id="PF23173">
    <property type="entry name" value="bHLH_SAC51"/>
    <property type="match status" value="1"/>
</dbReference>
<keyword evidence="4" id="KW-0539">Nucleus</keyword>
<proteinExistence type="predicted"/>
<evidence type="ECO:0000256" key="3">
    <source>
        <dbReference type="ARBA" id="ARBA00023163"/>
    </source>
</evidence>
<sequence length="280" mass="31088">MYIGITGKRSRAVEEIGKVNMSVGIIAYYQVMQVCQSDLNFYLKKATHPTATQGDDNHMQIPLSSAFPSVLPPGRKNLGPFNTVEFQPSEVCPQNFIIFDHTDNRSQIMFHPAIANKLSGPTANMCSKYIQKNFCVNDNHYEDREISSPLMEDLDDIDALLSLENENHEGLDGSEDDEVSTARSHLNYGNQSPDSSSSSTYSSKPRKNHSFNPVHKSSSSGSSCSSDMKQLKLKKMVRKLREILPGGYQMTTVAVLDEAVKYLKSLKDEVQKLGVGGLEN</sequence>
<reference evidence="9 10" key="1">
    <citation type="submission" date="2019-08" db="EMBL/GenBank/DDBJ databases">
        <title>Draft genome sequences of two oriental melons (Cucumis melo L. var makuwa).</title>
        <authorList>
            <person name="Kwon S.-Y."/>
        </authorList>
    </citation>
    <scope>NUCLEOTIDE SEQUENCE [LARGE SCALE GENOMIC DNA]</scope>
    <source>
        <strain evidence="10">cv. Chang Bougi</strain>
        <strain evidence="9">cv. SW 3</strain>
        <tissue evidence="7">Leaf</tissue>
    </source>
</reference>
<evidence type="ECO:0000313" key="9">
    <source>
        <dbReference type="Proteomes" id="UP000321393"/>
    </source>
</evidence>
<feature type="region of interest" description="Disordered" evidence="5">
    <location>
        <begin position="168"/>
        <end position="227"/>
    </location>
</feature>
<dbReference type="PROSITE" id="PS50888">
    <property type="entry name" value="BHLH"/>
    <property type="match status" value="1"/>
</dbReference>
<name>A0A5A7UBJ4_CUCMM</name>
<organism evidence="7 9">
    <name type="scientific">Cucumis melo var. makuwa</name>
    <name type="common">Oriental melon</name>
    <dbReference type="NCBI Taxonomy" id="1194695"/>
    <lineage>
        <taxon>Eukaryota</taxon>
        <taxon>Viridiplantae</taxon>
        <taxon>Streptophyta</taxon>
        <taxon>Embryophyta</taxon>
        <taxon>Tracheophyta</taxon>
        <taxon>Spermatophyta</taxon>
        <taxon>Magnoliopsida</taxon>
        <taxon>eudicotyledons</taxon>
        <taxon>Gunneridae</taxon>
        <taxon>Pentapetalae</taxon>
        <taxon>rosids</taxon>
        <taxon>fabids</taxon>
        <taxon>Cucurbitales</taxon>
        <taxon>Cucurbitaceae</taxon>
        <taxon>Benincaseae</taxon>
        <taxon>Cucumis</taxon>
    </lineage>
</organism>
<feature type="compositionally biased region" description="Polar residues" evidence="5">
    <location>
        <begin position="181"/>
        <end position="191"/>
    </location>
</feature>
<protein>
    <submittedName>
        <fullName evidence="7">Transcription factor bHLH144</fullName>
    </submittedName>
</protein>
<feature type="domain" description="BHLH" evidence="6">
    <location>
        <begin position="217"/>
        <end position="266"/>
    </location>
</feature>
<evidence type="ECO:0000256" key="4">
    <source>
        <dbReference type="ARBA" id="ARBA00023242"/>
    </source>
</evidence>
<gene>
    <name evidence="8" type="ORF">E5676_scaffold255G008860</name>
    <name evidence="7" type="ORF">E6C27_scaffold120G001620</name>
</gene>
<dbReference type="PANTHER" id="PTHR36066">
    <property type="entry name" value="TRANSCRIPTION FACTOR BHLH145"/>
    <property type="match status" value="1"/>
</dbReference>
<feature type="compositionally biased region" description="Low complexity" evidence="5">
    <location>
        <begin position="217"/>
        <end position="226"/>
    </location>
</feature>
<dbReference type="Proteomes" id="UP000321393">
    <property type="component" value="Unassembled WGS sequence"/>
</dbReference>
<evidence type="ECO:0000256" key="1">
    <source>
        <dbReference type="ARBA" id="ARBA00004123"/>
    </source>
</evidence>
<evidence type="ECO:0000256" key="2">
    <source>
        <dbReference type="ARBA" id="ARBA00023015"/>
    </source>
</evidence>
<comment type="caution">
    <text evidence="7">The sequence shown here is derived from an EMBL/GenBank/DDBJ whole genome shotgun (WGS) entry which is preliminary data.</text>
</comment>